<dbReference type="RefSeq" id="WP_043785872.1">
    <property type="nucleotide sequence ID" value="NZ_JMQI01000062.1"/>
</dbReference>
<evidence type="ECO:0008006" key="4">
    <source>
        <dbReference type="Google" id="ProtNLM"/>
    </source>
</evidence>
<protein>
    <recommendedName>
        <fullName evidence="4">Secreted protein</fullName>
    </recommendedName>
</protein>
<name>A0A066TYS4_9PSEU</name>
<evidence type="ECO:0000313" key="2">
    <source>
        <dbReference type="EMBL" id="KDN18712.1"/>
    </source>
</evidence>
<feature type="signal peptide" evidence="1">
    <location>
        <begin position="1"/>
        <end position="26"/>
    </location>
</feature>
<evidence type="ECO:0000313" key="3">
    <source>
        <dbReference type="Proteomes" id="UP000027345"/>
    </source>
</evidence>
<proteinExistence type="predicted"/>
<gene>
    <name evidence="2" type="ORF">DV20_29410</name>
</gene>
<comment type="caution">
    <text evidence="2">The sequence shown here is derived from an EMBL/GenBank/DDBJ whole genome shotgun (WGS) entry which is preliminary data.</text>
</comment>
<evidence type="ECO:0000256" key="1">
    <source>
        <dbReference type="SAM" id="SignalP"/>
    </source>
</evidence>
<reference evidence="2 3" key="1">
    <citation type="submission" date="2014-05" db="EMBL/GenBank/DDBJ databases">
        <title>Draft genome sequence of Amycolatopsis rifamycinica DSM 46095.</title>
        <authorList>
            <person name="Lal R."/>
            <person name="Saxena A."/>
            <person name="Kumari R."/>
            <person name="Mukherjee U."/>
            <person name="Singh P."/>
            <person name="Sangwan N."/>
            <person name="Mahato N.K."/>
        </authorList>
    </citation>
    <scope>NUCLEOTIDE SEQUENCE [LARGE SCALE GENOMIC DNA]</scope>
    <source>
        <strain evidence="2 3">DSM 46095</strain>
    </source>
</reference>
<accession>A0A066TYS4</accession>
<keyword evidence="1" id="KW-0732">Signal</keyword>
<organism evidence="2 3">
    <name type="scientific">Amycolatopsis rifamycinica</name>
    <dbReference type="NCBI Taxonomy" id="287986"/>
    <lineage>
        <taxon>Bacteria</taxon>
        <taxon>Bacillati</taxon>
        <taxon>Actinomycetota</taxon>
        <taxon>Actinomycetes</taxon>
        <taxon>Pseudonocardiales</taxon>
        <taxon>Pseudonocardiaceae</taxon>
        <taxon>Amycolatopsis</taxon>
    </lineage>
</organism>
<dbReference type="EMBL" id="JMQI01000062">
    <property type="protein sequence ID" value="KDN18712.1"/>
    <property type="molecule type" value="Genomic_DNA"/>
</dbReference>
<feature type="chain" id="PRO_5001626684" description="Secreted protein" evidence="1">
    <location>
        <begin position="27"/>
        <end position="123"/>
    </location>
</feature>
<dbReference type="Proteomes" id="UP000027345">
    <property type="component" value="Unassembled WGS sequence"/>
</dbReference>
<keyword evidence="3" id="KW-1185">Reference proteome</keyword>
<sequence>MFVKKLPIVFGMAVLGLLGTAVTADADASSVAAPCRQPVSSVSVHGRVIHLWLCDNGWHGQITNGATGDPVWLDSARGTVTGYRTIPSGATSANTGTVGQYGGPWRACGRAFNAPEIVCTARN</sequence>
<dbReference type="AlphaFoldDB" id="A0A066TYS4"/>
<dbReference type="OrthoDB" id="5194361at2"/>